<feature type="transmembrane region" description="Helical" evidence="1">
    <location>
        <begin position="63"/>
        <end position="81"/>
    </location>
</feature>
<dbReference type="EMBL" id="BSPB01000017">
    <property type="protein sequence ID" value="GLS14937.1"/>
    <property type="molecule type" value="Genomic_DNA"/>
</dbReference>
<comment type="caution">
    <text evidence="2">The sequence shown here is derived from an EMBL/GenBank/DDBJ whole genome shotgun (WGS) entry which is preliminary data.</text>
</comment>
<evidence type="ECO:0000313" key="2">
    <source>
        <dbReference type="EMBL" id="GLS14937.1"/>
    </source>
</evidence>
<keyword evidence="1" id="KW-1133">Transmembrane helix</keyword>
<reference evidence="3" key="1">
    <citation type="journal article" date="2019" name="Int. J. Syst. Evol. Microbiol.">
        <title>The Global Catalogue of Microorganisms (GCM) 10K type strain sequencing project: providing services to taxonomists for standard genome sequencing and annotation.</title>
        <authorList>
            <consortium name="The Broad Institute Genomics Platform"/>
            <consortium name="The Broad Institute Genome Sequencing Center for Infectious Disease"/>
            <person name="Wu L."/>
            <person name="Ma J."/>
        </authorList>
    </citation>
    <scope>NUCLEOTIDE SEQUENCE [LARGE SCALE GENOMIC DNA]</scope>
    <source>
        <strain evidence="3">NBRC 109341</strain>
    </source>
</reference>
<dbReference type="Proteomes" id="UP001156903">
    <property type="component" value="Unassembled WGS sequence"/>
</dbReference>
<evidence type="ECO:0000256" key="1">
    <source>
        <dbReference type="SAM" id="Phobius"/>
    </source>
</evidence>
<feature type="transmembrane region" description="Helical" evidence="1">
    <location>
        <begin position="147"/>
        <end position="166"/>
    </location>
</feature>
<evidence type="ECO:0000313" key="3">
    <source>
        <dbReference type="Proteomes" id="UP001156903"/>
    </source>
</evidence>
<keyword evidence="1" id="KW-0812">Transmembrane</keyword>
<feature type="transmembrane region" description="Helical" evidence="1">
    <location>
        <begin position="172"/>
        <end position="190"/>
    </location>
</feature>
<organism evidence="2 3">
    <name type="scientific">Hydrogenophaga electricum</name>
    <dbReference type="NCBI Taxonomy" id="1230953"/>
    <lineage>
        <taxon>Bacteria</taxon>
        <taxon>Pseudomonadati</taxon>
        <taxon>Pseudomonadota</taxon>
        <taxon>Betaproteobacteria</taxon>
        <taxon>Burkholderiales</taxon>
        <taxon>Comamonadaceae</taxon>
        <taxon>Hydrogenophaga</taxon>
    </lineage>
</organism>
<accession>A0ABQ6C9Q5</accession>
<keyword evidence="1" id="KW-0472">Membrane</keyword>
<name>A0ABQ6C9Q5_9BURK</name>
<evidence type="ECO:0008006" key="4">
    <source>
        <dbReference type="Google" id="ProtNLM"/>
    </source>
</evidence>
<protein>
    <recommendedName>
        <fullName evidence="4">Transmembrane protein</fullName>
    </recommendedName>
</protein>
<sequence>MSASAGSARWQAPLMGLLLLGWVLSAHLASLGIGPADLHAVVAVAPLGLALLLLAWQWPLPRWARSAAVVGVVVLTGALLLRHWHWLRGNLAWLYYLQHLGAHLALAHWFGRSLLPGHEPVVTGMARLIFGHGISPRKQRYTRGVTWAWTVFFVVNALVSTLLFAWAPTEVWSVHANLLTGPLVGLMFLVEMGVRQRALPPEDRPSLQAIVRAYRERGRLGQQPAPHDAPRS</sequence>
<feature type="transmembrane region" description="Helical" evidence="1">
    <location>
        <begin position="38"/>
        <end position="56"/>
    </location>
</feature>
<proteinExistence type="predicted"/>
<keyword evidence="3" id="KW-1185">Reference proteome</keyword>
<gene>
    <name evidence="2" type="ORF">GCM10007935_23700</name>
</gene>
<dbReference type="RefSeq" id="WP_284307962.1">
    <property type="nucleotide sequence ID" value="NZ_BSPB01000017.1"/>
</dbReference>